<evidence type="ECO:0000256" key="1">
    <source>
        <dbReference type="ARBA" id="ARBA00022428"/>
    </source>
</evidence>
<dbReference type="EMBL" id="DRUY01000054">
    <property type="protein sequence ID" value="HHI65228.1"/>
    <property type="molecule type" value="Genomic_DNA"/>
</dbReference>
<keyword evidence="2 5" id="KW-0489">Methyltransferase</keyword>
<evidence type="ECO:0000313" key="6">
    <source>
        <dbReference type="EMBL" id="HHI65228.1"/>
    </source>
</evidence>
<keyword evidence="6" id="KW-0830">Ubiquinone</keyword>
<dbReference type="NCBIfam" id="TIGR01934">
    <property type="entry name" value="MenG_MenH_UbiE"/>
    <property type="match status" value="1"/>
</dbReference>
<dbReference type="Pfam" id="PF01209">
    <property type="entry name" value="Ubie_methyltran"/>
    <property type="match status" value="1"/>
</dbReference>
<evidence type="ECO:0000256" key="2">
    <source>
        <dbReference type="ARBA" id="ARBA00022603"/>
    </source>
</evidence>
<keyword evidence="4 5" id="KW-0949">S-adenosyl-L-methionine</keyword>
<keyword evidence="3 5" id="KW-0808">Transferase</keyword>
<dbReference type="PANTHER" id="PTHR43591:SF24">
    <property type="entry name" value="2-METHOXY-6-POLYPRENYL-1,4-BENZOQUINOL METHYLASE, MITOCHONDRIAL"/>
    <property type="match status" value="1"/>
</dbReference>
<dbReference type="InterPro" id="IPR004033">
    <property type="entry name" value="UbiE/COQ5_MeTrFase"/>
</dbReference>
<evidence type="ECO:0000256" key="4">
    <source>
        <dbReference type="ARBA" id="ARBA00022691"/>
    </source>
</evidence>
<dbReference type="UniPathway" id="UPA00079">
    <property type="reaction ID" value="UER00169"/>
</dbReference>
<dbReference type="InterPro" id="IPR029063">
    <property type="entry name" value="SAM-dependent_MTases_sf"/>
</dbReference>
<comment type="caution">
    <text evidence="6">The sequence shown here is derived from an EMBL/GenBank/DDBJ whole genome shotgun (WGS) entry which is preliminary data.</text>
</comment>
<feature type="binding site" evidence="5">
    <location>
        <position position="77"/>
    </location>
    <ligand>
        <name>S-adenosyl-L-methionine</name>
        <dbReference type="ChEBI" id="CHEBI:59789"/>
    </ligand>
</feature>
<organism evidence="6">
    <name type="scientific">Thermodesulfobium narugense</name>
    <dbReference type="NCBI Taxonomy" id="184064"/>
    <lineage>
        <taxon>Bacteria</taxon>
        <taxon>Pseudomonadati</taxon>
        <taxon>Thermodesulfobiota</taxon>
        <taxon>Thermodesulfobiia</taxon>
        <taxon>Thermodesulfobiales</taxon>
        <taxon>Thermodesulfobiaceae</taxon>
        <taxon>Thermodesulfobium</taxon>
    </lineage>
</organism>
<dbReference type="GO" id="GO:0009234">
    <property type="term" value="P:menaquinone biosynthetic process"/>
    <property type="evidence" value="ECO:0007669"/>
    <property type="project" value="UniProtKB-UniRule"/>
</dbReference>
<comment type="similarity">
    <text evidence="5">Belongs to the class I-like SAM-binding methyltransferase superfamily. MenG/UbiE family.</text>
</comment>
<comment type="function">
    <text evidence="5">Methyltransferase required for the conversion of demethylmenaquinol (DMKH2) to menaquinol (MKH2).</text>
</comment>
<comment type="caution">
    <text evidence="5">Lacks conserved residue(s) required for the propagation of feature annotation.</text>
</comment>
<feature type="binding site" evidence="5">
    <location>
        <position position="57"/>
    </location>
    <ligand>
        <name>S-adenosyl-L-methionine</name>
        <dbReference type="ChEBI" id="CHEBI:59789"/>
    </ligand>
</feature>
<name>A0A7C5P7C9_9BACT</name>
<feature type="binding site" evidence="5">
    <location>
        <position position="121"/>
    </location>
    <ligand>
        <name>S-adenosyl-L-methionine</name>
        <dbReference type="ChEBI" id="CHEBI:59789"/>
    </ligand>
</feature>
<reference evidence="6" key="1">
    <citation type="journal article" date="2020" name="mSystems">
        <title>Genome- and Community-Level Interaction Insights into Carbon Utilization and Element Cycling Functions of Hydrothermarchaeota in Hydrothermal Sediment.</title>
        <authorList>
            <person name="Zhou Z."/>
            <person name="Liu Y."/>
            <person name="Xu W."/>
            <person name="Pan J."/>
            <person name="Luo Z.H."/>
            <person name="Li M."/>
        </authorList>
    </citation>
    <scope>NUCLEOTIDE SEQUENCE [LARGE SCALE GENOMIC DNA]</scope>
    <source>
        <strain evidence="6">SpSt-1019</strain>
    </source>
</reference>
<evidence type="ECO:0000256" key="3">
    <source>
        <dbReference type="ARBA" id="ARBA00022679"/>
    </source>
</evidence>
<dbReference type="AlphaFoldDB" id="A0A7C5P7C9"/>
<dbReference type="GO" id="GO:0032259">
    <property type="term" value="P:methylation"/>
    <property type="evidence" value="ECO:0007669"/>
    <property type="project" value="UniProtKB-KW"/>
</dbReference>
<dbReference type="SUPFAM" id="SSF53335">
    <property type="entry name" value="S-adenosyl-L-methionine-dependent methyltransferases"/>
    <property type="match status" value="1"/>
</dbReference>
<evidence type="ECO:0000256" key="5">
    <source>
        <dbReference type="HAMAP-Rule" id="MF_01813"/>
    </source>
</evidence>
<dbReference type="HAMAP" id="MF_01813">
    <property type="entry name" value="MenG_UbiE_methyltr"/>
    <property type="match status" value="1"/>
</dbReference>
<dbReference type="EC" id="2.1.1.163" evidence="5"/>
<gene>
    <name evidence="5" type="primary">menG</name>
    <name evidence="6" type="ORF">ENL70_01595</name>
</gene>
<comment type="pathway">
    <text evidence="5">Quinol/quinone metabolism; menaquinone biosynthesis; menaquinol from 1,4-dihydroxy-2-naphthoate: step 2/2.</text>
</comment>
<sequence length="229" mass="26370">MPKKELVLETFSKISNVYDYMNDFMTLGMHRDWKNLLIKEVFKFYKDSDILDIGSGTGDLVFLIKKDFPSAKVVALDINDSMLKKLKRKLEKNNIKDVEIVKSFAEDIPFGDETFGAVVSSYTIRNLEDIERSFKEIYRVIKKPGVFGFLELSEPKIFKKLFWLYLDKILPFFGGKLGCKEEYEYLGRSLRAFLSPEDIVSLLKSVGFSRVYIARVCAGVSTIYIAIKS</sequence>
<dbReference type="PROSITE" id="PS51608">
    <property type="entry name" value="SAM_MT_UBIE"/>
    <property type="match status" value="1"/>
</dbReference>
<dbReference type="CDD" id="cd02440">
    <property type="entry name" value="AdoMet_MTases"/>
    <property type="match status" value="1"/>
</dbReference>
<dbReference type="GO" id="GO:0043770">
    <property type="term" value="F:demethylmenaquinone methyltransferase activity"/>
    <property type="evidence" value="ECO:0007669"/>
    <property type="project" value="UniProtKB-UniRule"/>
</dbReference>
<keyword evidence="1 5" id="KW-0474">Menaquinone biosynthesis</keyword>
<protein>
    <recommendedName>
        <fullName evidence="5">Demethylmenaquinone methyltransferase</fullName>
        <ecNumber evidence="5">2.1.1.163</ecNumber>
    </recommendedName>
</protein>
<comment type="catalytic activity">
    <reaction evidence="5">
        <text>a 2-demethylmenaquinol + S-adenosyl-L-methionine = a menaquinol + S-adenosyl-L-homocysteine + H(+)</text>
        <dbReference type="Rhea" id="RHEA:42640"/>
        <dbReference type="Rhea" id="RHEA-COMP:9539"/>
        <dbReference type="Rhea" id="RHEA-COMP:9563"/>
        <dbReference type="ChEBI" id="CHEBI:15378"/>
        <dbReference type="ChEBI" id="CHEBI:18151"/>
        <dbReference type="ChEBI" id="CHEBI:55437"/>
        <dbReference type="ChEBI" id="CHEBI:57856"/>
        <dbReference type="ChEBI" id="CHEBI:59789"/>
        <dbReference type="EC" id="2.1.1.163"/>
    </reaction>
</comment>
<proteinExistence type="inferred from homology"/>
<dbReference type="PANTHER" id="PTHR43591">
    <property type="entry name" value="METHYLTRANSFERASE"/>
    <property type="match status" value="1"/>
</dbReference>
<accession>A0A7C5P7C9</accession>
<dbReference type="Gene3D" id="3.40.50.150">
    <property type="entry name" value="Vaccinia Virus protein VP39"/>
    <property type="match status" value="1"/>
</dbReference>